<name>A0A438IM06_VITVI</name>
<dbReference type="InterPro" id="IPR012337">
    <property type="entry name" value="RNaseH-like_sf"/>
</dbReference>
<dbReference type="AlphaFoldDB" id="A0A438IM06"/>
<dbReference type="Proteomes" id="UP000288805">
    <property type="component" value="Unassembled WGS sequence"/>
</dbReference>
<dbReference type="PANTHER" id="PTHR11439">
    <property type="entry name" value="GAG-POL-RELATED RETROTRANSPOSON"/>
    <property type="match status" value="1"/>
</dbReference>
<dbReference type="PROSITE" id="PS50994">
    <property type="entry name" value="INTEGRASE"/>
    <property type="match status" value="1"/>
</dbReference>
<dbReference type="CDD" id="cd09272">
    <property type="entry name" value="RNase_HI_RT_Ty1"/>
    <property type="match status" value="1"/>
</dbReference>
<evidence type="ECO:0000259" key="2">
    <source>
        <dbReference type="PROSITE" id="PS50994"/>
    </source>
</evidence>
<dbReference type="Gene3D" id="3.30.420.10">
    <property type="entry name" value="Ribonuclease H-like superfamily/Ribonuclease H"/>
    <property type="match status" value="1"/>
</dbReference>
<dbReference type="EMBL" id="QGNW01000098">
    <property type="protein sequence ID" value="RVW97748.1"/>
    <property type="molecule type" value="Genomic_DNA"/>
</dbReference>
<feature type="domain" description="Integrase catalytic" evidence="2">
    <location>
        <begin position="1"/>
        <end position="81"/>
    </location>
</feature>
<comment type="caution">
    <text evidence="3">The sequence shown here is derived from an EMBL/GenBank/DDBJ whole genome shotgun (WGS) entry which is preliminary data.</text>
</comment>
<feature type="region of interest" description="Disordered" evidence="1">
    <location>
        <begin position="1"/>
        <end position="25"/>
    </location>
</feature>
<dbReference type="Pfam" id="PF07727">
    <property type="entry name" value="RVT_2"/>
    <property type="match status" value="1"/>
</dbReference>
<protein>
    <submittedName>
        <fullName evidence="3">Retrovirus-related Pol polyprotein from transposon RE1</fullName>
    </submittedName>
</protein>
<dbReference type="SUPFAM" id="SSF53098">
    <property type="entry name" value="Ribonuclease H-like"/>
    <property type="match status" value="1"/>
</dbReference>
<reference evidence="3 4" key="1">
    <citation type="journal article" date="2018" name="PLoS Genet.">
        <title>Population sequencing reveals clonal diversity and ancestral inbreeding in the grapevine cultivar Chardonnay.</title>
        <authorList>
            <person name="Roach M.J."/>
            <person name="Johnson D.L."/>
            <person name="Bohlmann J."/>
            <person name="van Vuuren H.J."/>
            <person name="Jones S.J."/>
            <person name="Pretorius I.S."/>
            <person name="Schmidt S.A."/>
            <person name="Borneman A.R."/>
        </authorList>
    </citation>
    <scope>NUCLEOTIDE SEQUENCE [LARGE SCALE GENOMIC DNA]</scope>
    <source>
        <strain evidence="4">cv. Chardonnay</strain>
        <tissue evidence="3">Leaf</tissue>
    </source>
</reference>
<evidence type="ECO:0000256" key="1">
    <source>
        <dbReference type="SAM" id="MobiDB-lite"/>
    </source>
</evidence>
<dbReference type="InterPro" id="IPR036397">
    <property type="entry name" value="RNaseH_sf"/>
</dbReference>
<organism evidence="3 4">
    <name type="scientific">Vitis vinifera</name>
    <name type="common">Grape</name>
    <dbReference type="NCBI Taxonomy" id="29760"/>
    <lineage>
        <taxon>Eukaryota</taxon>
        <taxon>Viridiplantae</taxon>
        <taxon>Streptophyta</taxon>
        <taxon>Embryophyta</taxon>
        <taxon>Tracheophyta</taxon>
        <taxon>Spermatophyta</taxon>
        <taxon>Magnoliopsida</taxon>
        <taxon>eudicotyledons</taxon>
        <taxon>Gunneridae</taxon>
        <taxon>Pentapetalae</taxon>
        <taxon>rosids</taxon>
        <taxon>Vitales</taxon>
        <taxon>Vitaceae</taxon>
        <taxon>Viteae</taxon>
        <taxon>Vitis</taxon>
    </lineage>
</organism>
<dbReference type="SUPFAM" id="SSF56672">
    <property type="entry name" value="DNA/RNA polymerases"/>
    <property type="match status" value="1"/>
</dbReference>
<evidence type="ECO:0000313" key="3">
    <source>
        <dbReference type="EMBL" id="RVW97748.1"/>
    </source>
</evidence>
<gene>
    <name evidence="3" type="primary">RE1_2430</name>
    <name evidence="3" type="ORF">CK203_028120</name>
</gene>
<dbReference type="InterPro" id="IPR013103">
    <property type="entry name" value="RVT_2"/>
</dbReference>
<sequence>MVETQSGQKVKMTTPYSPQQNGVSERKNRTVMEMAKCMLFEKKLPKLLWVEAVSTSIYLLNRLPTKFVQSKTLIEAWSGVKPSVKHLKVFGSLCYLHMPSIKRGKLDERAEKICTLMKIPTGIGDLKKIHKCDQTTPSILEPTVESTCIEDPLDVEATSDTLVLKLTELPEAKKAIGVKWVFRTKFNSDGSIFKHKARLVVKGFAQVVGVDYGDTFAPVTRHDTIRLLLALAGQMGWKVYHLDVKSAFLNGILLEEIYVQQPEGFEVTGHEHKVYKLHKALYASLYVDDMLVTGSNVRLLAEFKMKMQDRKYVVDILKKFNLESCKEVATPLAQNEKISKNDGEKLEEPYRSLVCSLLYLTTTRLDLMFLASLLSRFMSSPSNVHMGVAKRVLKYVRGTTNLGIWYLKTGGVKLDGYADSDWAGSVDDMKSTSGYVFTIGSGVICWNSRKQEVVVQSAAEAEYISLATAANQGIWTKHLNVKFHSIREAEKNSLVKLHYCSTDVQLADIMTKALLKSRLEFLRLKLGMSKANLKEECQNS</sequence>
<dbReference type="InterPro" id="IPR001584">
    <property type="entry name" value="Integrase_cat-core"/>
</dbReference>
<dbReference type="GO" id="GO:0015074">
    <property type="term" value="P:DNA integration"/>
    <property type="evidence" value="ECO:0007669"/>
    <property type="project" value="InterPro"/>
</dbReference>
<evidence type="ECO:0000313" key="4">
    <source>
        <dbReference type="Proteomes" id="UP000288805"/>
    </source>
</evidence>
<accession>A0A438IM06</accession>
<dbReference type="GO" id="GO:0003676">
    <property type="term" value="F:nucleic acid binding"/>
    <property type="evidence" value="ECO:0007669"/>
    <property type="project" value="InterPro"/>
</dbReference>
<proteinExistence type="predicted"/>
<feature type="compositionally biased region" description="Polar residues" evidence="1">
    <location>
        <begin position="14"/>
        <end position="23"/>
    </location>
</feature>
<dbReference type="PANTHER" id="PTHR11439:SF502">
    <property type="entry name" value="SECRETED RXLR EFFECTOR PROTEIN 161-LIKE"/>
    <property type="match status" value="1"/>
</dbReference>
<dbReference type="InterPro" id="IPR043502">
    <property type="entry name" value="DNA/RNA_pol_sf"/>
</dbReference>